<dbReference type="EMBL" id="FOGD01000013">
    <property type="protein sequence ID" value="SER71487.1"/>
    <property type="molecule type" value="Genomic_DNA"/>
</dbReference>
<dbReference type="EMBL" id="FOGD01000019">
    <property type="protein sequence ID" value="SER84791.1"/>
    <property type="molecule type" value="Genomic_DNA"/>
</dbReference>
<proteinExistence type="predicted"/>
<feature type="domain" description="Phage head morphogenesis" evidence="1">
    <location>
        <begin position="58"/>
        <end position="181"/>
    </location>
</feature>
<sequence>MPTAPLNIGFGTPWADQIDFLRQKLRLPTERWDDIQRAAHDRAFMVAGVAKADLLADLQGAVTRAAEMGMGVAQFQREFLAIVAKHGWTGWTGEGSAAGEAWRTRIIYQTNMANSYAAGRYRQLTDPDYLRLRPYWRYIHSDGVAHPRPQHLAWHGLTLPHDHPFWQTHFAPNGWGCECRITSVSRKEGEASARAGLGEPPASWDAIDPKTGAMLGIDKGFDYALGAGVKQSFQRLIDDKLIRLNAPIGAAMWEALKPTLLQERLVAWQPVADATFASMRSQGIATLVHTLEPATVAALQSQGVVLENAAVWIRDTELLHAIRHDKTGRGAAIPHEVWRELPALLAQATPYWDKVKKNLIYAIDLGSKVGKFAVEINYNEKGWFDGVRAKLVSNFVRTGGLVEPANLLEPKYFPLNGT</sequence>
<evidence type="ECO:0000259" key="1">
    <source>
        <dbReference type="Pfam" id="PF04233"/>
    </source>
</evidence>
<dbReference type="RefSeq" id="WP_091458790.1">
    <property type="nucleotide sequence ID" value="NZ_FOGD01000013.1"/>
</dbReference>
<dbReference type="Proteomes" id="UP000199766">
    <property type="component" value="Unassembled WGS sequence"/>
</dbReference>
<evidence type="ECO:0000313" key="4">
    <source>
        <dbReference type="Proteomes" id="UP000199766"/>
    </source>
</evidence>
<gene>
    <name evidence="2" type="ORF">SAMN02982919_02856</name>
    <name evidence="3" type="ORF">SAMN02982919_03139</name>
</gene>
<dbReference type="Pfam" id="PF04233">
    <property type="entry name" value="Phage_Mu_F"/>
    <property type="match status" value="1"/>
</dbReference>
<name>A0A1H9SIL6_9BURK</name>
<evidence type="ECO:0000313" key="2">
    <source>
        <dbReference type="EMBL" id="SER71487.1"/>
    </source>
</evidence>
<dbReference type="AlphaFoldDB" id="A0A1H9SIL6"/>
<evidence type="ECO:0000313" key="3">
    <source>
        <dbReference type="EMBL" id="SER84791.1"/>
    </source>
</evidence>
<dbReference type="OrthoDB" id="9813502at2"/>
<protein>
    <submittedName>
        <fullName evidence="3">Phage Mu protein F like protein</fullName>
    </submittedName>
</protein>
<reference evidence="3 4" key="1">
    <citation type="submission" date="2016-10" db="EMBL/GenBank/DDBJ databases">
        <authorList>
            <person name="de Groot N.N."/>
        </authorList>
    </citation>
    <scope>NUCLEOTIDE SEQUENCE [LARGE SCALE GENOMIC DNA]</scope>
    <source>
        <strain evidence="3 4">ATCC 35958</strain>
    </source>
</reference>
<keyword evidence="4" id="KW-1185">Reference proteome</keyword>
<accession>A0A1H9SIL6</accession>
<dbReference type="InterPro" id="IPR006528">
    <property type="entry name" value="Phage_head_morphogenesis_dom"/>
</dbReference>
<organism evidence="3 4">
    <name type="scientific">Giesbergeria anulus</name>
    <dbReference type="NCBI Taxonomy" id="180197"/>
    <lineage>
        <taxon>Bacteria</taxon>
        <taxon>Pseudomonadati</taxon>
        <taxon>Pseudomonadota</taxon>
        <taxon>Betaproteobacteria</taxon>
        <taxon>Burkholderiales</taxon>
        <taxon>Comamonadaceae</taxon>
        <taxon>Giesbergeria</taxon>
    </lineage>
</organism>
<dbReference type="STRING" id="180197.SAMN02982919_02856"/>